<keyword evidence="2" id="KW-0812">Transmembrane</keyword>
<sequence length="108" mass="12240">MLRSTLDTDSANKSVDEKTQVSHSGSRKKKSRGEKKGWREGKGGEEKGNGGGKKKGGEGFELDYRGRILLITGYMLKIKDEVFFLFFFYFTLIGDKVINFRSFIKETS</sequence>
<evidence type="ECO:0000256" key="1">
    <source>
        <dbReference type="SAM" id="MobiDB-lite"/>
    </source>
</evidence>
<evidence type="ECO:0000313" key="3">
    <source>
        <dbReference type="EMBL" id="KAL0131373.1"/>
    </source>
</evidence>
<comment type="caution">
    <text evidence="3">The sequence shown here is derived from an EMBL/GenBank/DDBJ whole genome shotgun (WGS) entry which is preliminary data.</text>
</comment>
<dbReference type="AlphaFoldDB" id="A0AAW2GW24"/>
<keyword evidence="4" id="KW-1185">Reference proteome</keyword>
<feature type="transmembrane region" description="Helical" evidence="2">
    <location>
        <begin position="82"/>
        <end position="104"/>
    </location>
</feature>
<dbReference type="Proteomes" id="UP001430953">
    <property type="component" value="Unassembled WGS sequence"/>
</dbReference>
<feature type="compositionally biased region" description="Basic and acidic residues" evidence="1">
    <location>
        <begin position="34"/>
        <end position="48"/>
    </location>
</feature>
<feature type="region of interest" description="Disordered" evidence="1">
    <location>
        <begin position="1"/>
        <end position="59"/>
    </location>
</feature>
<reference evidence="3 4" key="1">
    <citation type="submission" date="2023-03" db="EMBL/GenBank/DDBJ databases">
        <title>High recombination rates correlate with genetic variation in Cardiocondyla obscurior ants.</title>
        <authorList>
            <person name="Errbii M."/>
        </authorList>
    </citation>
    <scope>NUCLEOTIDE SEQUENCE [LARGE SCALE GENOMIC DNA]</scope>
    <source>
        <strain evidence="3">Alpha-2009</strain>
        <tissue evidence="3">Whole body</tissue>
    </source>
</reference>
<feature type="compositionally biased region" description="Polar residues" evidence="1">
    <location>
        <begin position="1"/>
        <end position="13"/>
    </location>
</feature>
<protein>
    <submittedName>
        <fullName evidence="3">Uncharacterized protein</fullName>
    </submittedName>
</protein>
<dbReference type="EMBL" id="JADYXP020000002">
    <property type="protein sequence ID" value="KAL0131373.1"/>
    <property type="molecule type" value="Genomic_DNA"/>
</dbReference>
<accession>A0AAW2GW24</accession>
<proteinExistence type="predicted"/>
<gene>
    <name evidence="3" type="ORF">PUN28_002715</name>
</gene>
<keyword evidence="2" id="KW-0472">Membrane</keyword>
<name>A0AAW2GW24_9HYME</name>
<organism evidence="3 4">
    <name type="scientific">Cardiocondyla obscurior</name>
    <dbReference type="NCBI Taxonomy" id="286306"/>
    <lineage>
        <taxon>Eukaryota</taxon>
        <taxon>Metazoa</taxon>
        <taxon>Ecdysozoa</taxon>
        <taxon>Arthropoda</taxon>
        <taxon>Hexapoda</taxon>
        <taxon>Insecta</taxon>
        <taxon>Pterygota</taxon>
        <taxon>Neoptera</taxon>
        <taxon>Endopterygota</taxon>
        <taxon>Hymenoptera</taxon>
        <taxon>Apocrita</taxon>
        <taxon>Aculeata</taxon>
        <taxon>Formicoidea</taxon>
        <taxon>Formicidae</taxon>
        <taxon>Myrmicinae</taxon>
        <taxon>Cardiocondyla</taxon>
    </lineage>
</organism>
<evidence type="ECO:0000256" key="2">
    <source>
        <dbReference type="SAM" id="Phobius"/>
    </source>
</evidence>
<evidence type="ECO:0000313" key="4">
    <source>
        <dbReference type="Proteomes" id="UP001430953"/>
    </source>
</evidence>
<keyword evidence="2" id="KW-1133">Transmembrane helix</keyword>